<keyword evidence="2" id="KW-0378">Hydrolase</keyword>
<sequence length="473" mass="51485">MRAHGLVAVVLAALLAACVANAPNRTTAGACGGGDCSTASIEENAAPGQPDLRYLLGVVEFDDQGAKLIPAQMEVLFQRLVEESRRQDLCIVVFVHGWKHNAASGDPDVAAFRTLLADLARTEATHVPEVPGRPRRVVGIYAGWRGSSLAAGDLLENLTFWSRKAAAQRVAQGSIRELLGRVRTLRDELNRTSWSGLRLQADLAPPPGEHRRSTRLLTIGHSFGGLIVYTALAQALVDQASASLMAGALHPDDEARKTIAAYGDLMVIVNPAIEATSYEPLRQLVQGRPAASFARGQRPVFIEVTSEADMATGYAFPIGRTANTILENFVSGEQRRQARTAIGHYRPFWTHDLSRAPDAPAPAAILEARLSVPPEVLVRQECEAHEAFEARWRREGHLLPGWNRRYVAGAVLAHRADSGYDANNPFWIVHADAGVIADHSDIKQPIFVDFVRQLYDDLLLDGSSCAAREEMPK</sequence>
<dbReference type="PROSITE" id="PS51257">
    <property type="entry name" value="PROKAR_LIPOPROTEIN"/>
    <property type="match status" value="1"/>
</dbReference>
<feature type="chain" id="PRO_5032545764" evidence="1">
    <location>
        <begin position="23"/>
        <end position="473"/>
    </location>
</feature>
<reference evidence="2 3" key="1">
    <citation type="submission" date="2019-03" db="EMBL/GenBank/DDBJ databases">
        <title>Roseomonas sp. a novel Roseomonas species isolated from Sea whip Gorgonian.</title>
        <authorList>
            <person name="Li F."/>
            <person name="Pan X."/>
            <person name="Huang S."/>
            <person name="Li Z."/>
            <person name="Meng B."/>
        </authorList>
    </citation>
    <scope>NUCLEOTIDE SEQUENCE [LARGE SCALE GENOMIC DNA]</scope>
    <source>
        <strain evidence="2 3">M0104</strain>
    </source>
</reference>
<dbReference type="AlphaFoldDB" id="A0A845BJJ0"/>
<dbReference type="OrthoDB" id="8437309at2"/>
<dbReference type="InterPro" id="IPR029058">
    <property type="entry name" value="AB_hydrolase_fold"/>
</dbReference>
<gene>
    <name evidence="2" type="ORF">E0493_18500</name>
</gene>
<dbReference type="Proteomes" id="UP000460715">
    <property type="component" value="Unassembled WGS sequence"/>
</dbReference>
<evidence type="ECO:0000313" key="3">
    <source>
        <dbReference type="Proteomes" id="UP000460715"/>
    </source>
</evidence>
<keyword evidence="3" id="KW-1185">Reference proteome</keyword>
<dbReference type="SUPFAM" id="SSF53474">
    <property type="entry name" value="alpha/beta-Hydrolases"/>
    <property type="match status" value="1"/>
</dbReference>
<name>A0A845BJJ0_9PROT</name>
<dbReference type="EMBL" id="SNVJ01000020">
    <property type="protein sequence ID" value="MXP65342.1"/>
    <property type="molecule type" value="Genomic_DNA"/>
</dbReference>
<dbReference type="GO" id="GO:0016787">
    <property type="term" value="F:hydrolase activity"/>
    <property type="evidence" value="ECO:0007669"/>
    <property type="project" value="UniProtKB-KW"/>
</dbReference>
<accession>A0A845BJJ0</accession>
<organism evidence="2 3">
    <name type="scientific">Teichococcus coralli</name>
    <dbReference type="NCBI Taxonomy" id="2545983"/>
    <lineage>
        <taxon>Bacteria</taxon>
        <taxon>Pseudomonadati</taxon>
        <taxon>Pseudomonadota</taxon>
        <taxon>Alphaproteobacteria</taxon>
        <taxon>Acetobacterales</taxon>
        <taxon>Roseomonadaceae</taxon>
        <taxon>Roseomonas</taxon>
    </lineage>
</organism>
<comment type="caution">
    <text evidence="2">The sequence shown here is derived from an EMBL/GenBank/DDBJ whole genome shotgun (WGS) entry which is preliminary data.</text>
</comment>
<evidence type="ECO:0000256" key="1">
    <source>
        <dbReference type="SAM" id="SignalP"/>
    </source>
</evidence>
<protein>
    <submittedName>
        <fullName evidence="2">Alpha/beta fold hydrolase</fullName>
    </submittedName>
</protein>
<dbReference type="RefSeq" id="WP_160938752.1">
    <property type="nucleotide sequence ID" value="NZ_SNVJ01000020.1"/>
</dbReference>
<dbReference type="Gene3D" id="3.40.50.1820">
    <property type="entry name" value="alpha/beta hydrolase"/>
    <property type="match status" value="1"/>
</dbReference>
<proteinExistence type="predicted"/>
<keyword evidence="1" id="KW-0732">Signal</keyword>
<feature type="signal peptide" evidence="1">
    <location>
        <begin position="1"/>
        <end position="22"/>
    </location>
</feature>
<evidence type="ECO:0000313" key="2">
    <source>
        <dbReference type="EMBL" id="MXP65342.1"/>
    </source>
</evidence>